<feature type="transmembrane region" description="Helical" evidence="1">
    <location>
        <begin position="79"/>
        <end position="101"/>
    </location>
</feature>
<dbReference type="InterPro" id="IPR006311">
    <property type="entry name" value="TAT_signal"/>
</dbReference>
<feature type="transmembrane region" description="Helical" evidence="1">
    <location>
        <begin position="52"/>
        <end position="72"/>
    </location>
</feature>
<dbReference type="Proteomes" id="UP001233314">
    <property type="component" value="Unassembled WGS sequence"/>
</dbReference>
<dbReference type="EMBL" id="JAUQTA010000001">
    <property type="protein sequence ID" value="MDO7867346.1"/>
    <property type="molecule type" value="Genomic_DNA"/>
</dbReference>
<gene>
    <name evidence="2" type="ORF">Q5722_03095</name>
</gene>
<keyword evidence="1" id="KW-1133">Transmembrane helix</keyword>
<evidence type="ECO:0000313" key="3">
    <source>
        <dbReference type="Proteomes" id="UP001233314"/>
    </source>
</evidence>
<proteinExistence type="predicted"/>
<comment type="caution">
    <text evidence="2">The sequence shown here is derived from an EMBL/GenBank/DDBJ whole genome shotgun (WGS) entry which is preliminary data.</text>
</comment>
<name>A0ABT9B242_9ACTN</name>
<accession>A0ABT9B242</accession>
<protein>
    <submittedName>
        <fullName evidence="2">DUF6234 family protein</fullName>
    </submittedName>
</protein>
<feature type="transmembrane region" description="Helical" evidence="1">
    <location>
        <begin position="12"/>
        <end position="32"/>
    </location>
</feature>
<keyword evidence="3" id="KW-1185">Reference proteome</keyword>
<evidence type="ECO:0000313" key="2">
    <source>
        <dbReference type="EMBL" id="MDO7867346.1"/>
    </source>
</evidence>
<keyword evidence="1" id="KW-0472">Membrane</keyword>
<reference evidence="2 3" key="1">
    <citation type="submission" date="2023-07" db="EMBL/GenBank/DDBJ databases">
        <title>Nocardioides sp. nov WY-20 isolated from soil.</title>
        <authorList>
            <person name="Liu B."/>
            <person name="Wan Y."/>
        </authorList>
    </citation>
    <scope>NUCLEOTIDE SEQUENCE [LARGE SCALE GENOMIC DNA]</scope>
    <source>
        <strain evidence="2 3">WY-20</strain>
    </source>
</reference>
<evidence type="ECO:0000256" key="1">
    <source>
        <dbReference type="SAM" id="Phobius"/>
    </source>
</evidence>
<dbReference type="PROSITE" id="PS51318">
    <property type="entry name" value="TAT"/>
    <property type="match status" value="1"/>
</dbReference>
<keyword evidence="1" id="KW-0812">Transmembrane</keyword>
<sequence length="129" mass="13592">MDDRTRRKSLGTEVAASLAAVAGAVFLPVFAIGTHICAFAECREPTTREIRVSQGVAVLLVATVLTTLLLAARRGARWSWLWHVSVAAVAGVAVIGFTLGVDWSPDPEPVPRNPDYVPCYSGSGDCPGG</sequence>
<organism evidence="2 3">
    <name type="scientific">Nocardioides jiangxiensis</name>
    <dbReference type="NCBI Taxonomy" id="3064524"/>
    <lineage>
        <taxon>Bacteria</taxon>
        <taxon>Bacillati</taxon>
        <taxon>Actinomycetota</taxon>
        <taxon>Actinomycetes</taxon>
        <taxon>Propionibacteriales</taxon>
        <taxon>Nocardioidaceae</taxon>
        <taxon>Nocardioides</taxon>
    </lineage>
</organism>
<dbReference type="RefSeq" id="WP_305026750.1">
    <property type="nucleotide sequence ID" value="NZ_JAUQTA010000001.1"/>
</dbReference>